<dbReference type="PROSITE" id="PS51294">
    <property type="entry name" value="HTH_MYB"/>
    <property type="match status" value="1"/>
</dbReference>
<organism evidence="10">
    <name type="scientific">Prunus dulcis</name>
    <name type="common">Almond</name>
    <name type="synonym">Amygdalus dulcis</name>
    <dbReference type="NCBI Taxonomy" id="3755"/>
    <lineage>
        <taxon>Eukaryota</taxon>
        <taxon>Viridiplantae</taxon>
        <taxon>Streptophyta</taxon>
        <taxon>Embryophyta</taxon>
        <taxon>Tracheophyta</taxon>
        <taxon>Spermatophyta</taxon>
        <taxon>Magnoliopsida</taxon>
        <taxon>eudicotyledons</taxon>
        <taxon>Gunneridae</taxon>
        <taxon>Pentapetalae</taxon>
        <taxon>rosids</taxon>
        <taxon>fabids</taxon>
        <taxon>Rosales</taxon>
        <taxon>Rosaceae</taxon>
        <taxon>Amygdaloideae</taxon>
        <taxon>Amygdaleae</taxon>
        <taxon>Prunus</taxon>
    </lineage>
</organism>
<dbReference type="PANTHER" id="PTHR47997">
    <property type="entry name" value="MYB DOMAIN PROTEIN 55"/>
    <property type="match status" value="1"/>
</dbReference>
<keyword evidence="3" id="KW-0805">Transcription regulation</keyword>
<dbReference type="GO" id="GO:0005634">
    <property type="term" value="C:nucleus"/>
    <property type="evidence" value="ECO:0007669"/>
    <property type="project" value="UniProtKB-SubCell"/>
</dbReference>
<dbReference type="InterPro" id="IPR051953">
    <property type="entry name" value="Plant_SW-associated_TFs"/>
</dbReference>
<feature type="region of interest" description="Disordered" evidence="7">
    <location>
        <begin position="159"/>
        <end position="189"/>
    </location>
</feature>
<name>A0A4Y1R0E6_PRUDU</name>
<evidence type="ECO:0000256" key="4">
    <source>
        <dbReference type="ARBA" id="ARBA00023125"/>
    </source>
</evidence>
<dbReference type="InterPro" id="IPR001005">
    <property type="entry name" value="SANT/Myb"/>
</dbReference>
<dbReference type="PANTHER" id="PTHR47997:SF40">
    <property type="entry name" value="TRANSCRIPTION FACTOR MYB26-LIKE"/>
    <property type="match status" value="1"/>
</dbReference>
<evidence type="ECO:0000256" key="6">
    <source>
        <dbReference type="ARBA" id="ARBA00023242"/>
    </source>
</evidence>
<keyword evidence="6" id="KW-0539">Nucleus</keyword>
<comment type="subcellular location">
    <subcellularLocation>
        <location evidence="1">Nucleus</location>
    </subcellularLocation>
</comment>
<dbReference type="SUPFAM" id="SSF46689">
    <property type="entry name" value="Homeodomain-like"/>
    <property type="match status" value="1"/>
</dbReference>
<keyword evidence="4" id="KW-0238">DNA-binding</keyword>
<feature type="domain" description="Myb-like" evidence="8">
    <location>
        <begin position="99"/>
        <end position="149"/>
    </location>
</feature>
<dbReference type="InterPro" id="IPR009057">
    <property type="entry name" value="Homeodomain-like_sf"/>
</dbReference>
<dbReference type="PROSITE" id="PS50090">
    <property type="entry name" value="MYB_LIKE"/>
    <property type="match status" value="1"/>
</dbReference>
<dbReference type="SMART" id="SM00717">
    <property type="entry name" value="SANT"/>
    <property type="match status" value="1"/>
</dbReference>
<proteinExistence type="predicted"/>
<reference evidence="10" key="1">
    <citation type="journal article" date="2019" name="Science">
        <title>Mutation of a bHLH transcription factor allowed almond domestication.</title>
        <authorList>
            <person name="Sanchez-Perez R."/>
            <person name="Pavan S."/>
            <person name="Mazzeo R."/>
            <person name="Moldovan C."/>
            <person name="Aiese Cigliano R."/>
            <person name="Del Cueto J."/>
            <person name="Ricciardi F."/>
            <person name="Lotti C."/>
            <person name="Ricciardi L."/>
            <person name="Dicenta F."/>
            <person name="Lopez-Marques R.L."/>
            <person name="Lindberg Moller B."/>
        </authorList>
    </citation>
    <scope>NUCLEOTIDE SEQUENCE</scope>
</reference>
<keyword evidence="5" id="KW-0804">Transcription</keyword>
<evidence type="ECO:0000256" key="1">
    <source>
        <dbReference type="ARBA" id="ARBA00004123"/>
    </source>
</evidence>
<dbReference type="FunFam" id="1.10.10.60:FF:000458">
    <property type="entry name" value="Transcription factor MYB86"/>
    <property type="match status" value="1"/>
</dbReference>
<evidence type="ECO:0000259" key="8">
    <source>
        <dbReference type="PROSITE" id="PS50090"/>
    </source>
</evidence>
<dbReference type="InterPro" id="IPR017930">
    <property type="entry name" value="Myb_dom"/>
</dbReference>
<protein>
    <submittedName>
        <fullName evidence="10">Myb domain protein 67</fullName>
    </submittedName>
</protein>
<evidence type="ECO:0000256" key="5">
    <source>
        <dbReference type="ARBA" id="ARBA00023163"/>
    </source>
</evidence>
<evidence type="ECO:0000259" key="9">
    <source>
        <dbReference type="PROSITE" id="PS51294"/>
    </source>
</evidence>
<dbReference type="CDD" id="cd00167">
    <property type="entry name" value="SANT"/>
    <property type="match status" value="1"/>
</dbReference>
<evidence type="ECO:0000256" key="7">
    <source>
        <dbReference type="SAM" id="MobiDB-lite"/>
    </source>
</evidence>
<dbReference type="Gene3D" id="1.10.10.60">
    <property type="entry name" value="Homeodomain-like"/>
    <property type="match status" value="2"/>
</dbReference>
<feature type="compositionally biased region" description="Polar residues" evidence="7">
    <location>
        <begin position="164"/>
        <end position="182"/>
    </location>
</feature>
<accession>A0A4Y1R0E6</accession>
<keyword evidence="2" id="KW-0677">Repeat</keyword>
<feature type="domain" description="HTH myb-type" evidence="9">
    <location>
        <begin position="99"/>
        <end position="153"/>
    </location>
</feature>
<dbReference type="AlphaFoldDB" id="A0A4Y1R0E6"/>
<evidence type="ECO:0000256" key="2">
    <source>
        <dbReference type="ARBA" id="ARBA00022737"/>
    </source>
</evidence>
<dbReference type="GO" id="GO:0003677">
    <property type="term" value="F:DNA binding"/>
    <property type="evidence" value="ECO:0007669"/>
    <property type="project" value="UniProtKB-KW"/>
</dbReference>
<evidence type="ECO:0000256" key="3">
    <source>
        <dbReference type="ARBA" id="ARBA00023015"/>
    </source>
</evidence>
<sequence length="373" mass="41939">MRCTQLDYSLYAEPHGIRARGRVYKNPELRTLEEEWVAGVRWAIAAVANRRSREVYGHLKKMRSSSNTSPPAAMAVGVLSQNMQRCGKSCRLRWINYLRPELKRGSFTPEEEQIIIDVHRILGNRWAQIAKHLPGRTDNEVKNFWNSCIKKKLMSQGLDPKTHNLISSHQRSSNKIGGSSRPQPHDRQKPISVNFTTVNSQKKNCSAELNSSSSPIVTLYNAQQPPMVQTMATPPTHQYHDDQNPNAAWTSVKDPTFHEPSAENISSSSSSSMNLSVFGLLDNSNCLYAAGAQPFEAPRILLEGEQSKGSEEVLQQEKENLLEMEMIKAIDQDMDASLMESSSFDFSFLESTLMSTGVTSHDLNSMADFAWNY</sequence>
<dbReference type="EMBL" id="AP019298">
    <property type="protein sequence ID" value="BBG97567.1"/>
    <property type="molecule type" value="Genomic_DNA"/>
</dbReference>
<gene>
    <name evidence="10" type="ORF">Prudu_006746</name>
</gene>
<evidence type="ECO:0000313" key="10">
    <source>
        <dbReference type="EMBL" id="BBG97567.1"/>
    </source>
</evidence>
<dbReference type="Pfam" id="PF00249">
    <property type="entry name" value="Myb_DNA-binding"/>
    <property type="match status" value="1"/>
</dbReference>